<dbReference type="Gene3D" id="1.20.144.10">
    <property type="entry name" value="Phosphatidic acid phosphatase type 2/haloperoxidase"/>
    <property type="match status" value="1"/>
</dbReference>
<feature type="transmembrane region" description="Helical" evidence="7">
    <location>
        <begin position="64"/>
        <end position="84"/>
    </location>
</feature>
<dbReference type="PANTHER" id="PTHR10165">
    <property type="entry name" value="LIPID PHOSPHATE PHOSPHATASE"/>
    <property type="match status" value="1"/>
</dbReference>
<comment type="similarity">
    <text evidence="2">Belongs to the PA-phosphatase related phosphoesterase family.</text>
</comment>
<feature type="compositionally biased region" description="Basic and acidic residues" evidence="6">
    <location>
        <begin position="1"/>
        <end position="18"/>
    </location>
</feature>
<evidence type="ECO:0000256" key="5">
    <source>
        <dbReference type="ARBA" id="ARBA00023136"/>
    </source>
</evidence>
<dbReference type="GO" id="GO:0008195">
    <property type="term" value="F:phosphatidate phosphatase activity"/>
    <property type="evidence" value="ECO:0007669"/>
    <property type="project" value="TreeGrafter"/>
</dbReference>
<evidence type="ECO:0000256" key="3">
    <source>
        <dbReference type="ARBA" id="ARBA00022692"/>
    </source>
</evidence>
<keyword evidence="5 7" id="KW-0472">Membrane</keyword>
<dbReference type="Pfam" id="PF01569">
    <property type="entry name" value="PAP2"/>
    <property type="match status" value="1"/>
</dbReference>
<keyword evidence="4 7" id="KW-1133">Transmembrane helix</keyword>
<comment type="subcellular location">
    <subcellularLocation>
        <location evidence="1">Membrane</location>
        <topology evidence="1">Multi-pass membrane protein</topology>
    </subcellularLocation>
</comment>
<dbReference type="InterPro" id="IPR000326">
    <property type="entry name" value="PAP2/HPO"/>
</dbReference>
<feature type="region of interest" description="Disordered" evidence="6">
    <location>
        <begin position="1"/>
        <end position="35"/>
    </location>
</feature>
<organism evidence="9">
    <name type="scientific">Rhipicephalus pulchellus</name>
    <name type="common">Yellow backed tick</name>
    <name type="synonym">Dermacentor pulchellus</name>
    <dbReference type="NCBI Taxonomy" id="72859"/>
    <lineage>
        <taxon>Eukaryota</taxon>
        <taxon>Metazoa</taxon>
        <taxon>Ecdysozoa</taxon>
        <taxon>Arthropoda</taxon>
        <taxon>Chelicerata</taxon>
        <taxon>Arachnida</taxon>
        <taxon>Acari</taxon>
        <taxon>Parasitiformes</taxon>
        <taxon>Ixodida</taxon>
        <taxon>Ixodoidea</taxon>
        <taxon>Ixodidae</taxon>
        <taxon>Rhipicephalinae</taxon>
        <taxon>Rhipicephalus</taxon>
        <taxon>Rhipicephalus</taxon>
    </lineage>
</organism>
<feature type="non-terminal residue" evidence="9">
    <location>
        <position position="1"/>
    </location>
</feature>
<evidence type="ECO:0000256" key="7">
    <source>
        <dbReference type="SAM" id="Phobius"/>
    </source>
</evidence>
<feature type="transmembrane region" description="Helical" evidence="7">
    <location>
        <begin position="219"/>
        <end position="237"/>
    </location>
</feature>
<evidence type="ECO:0000256" key="6">
    <source>
        <dbReference type="SAM" id="MobiDB-lite"/>
    </source>
</evidence>
<feature type="transmembrane region" description="Helical" evidence="7">
    <location>
        <begin position="111"/>
        <end position="129"/>
    </location>
</feature>
<keyword evidence="3 7" id="KW-0812">Transmembrane</keyword>
<dbReference type="GO" id="GO:0005886">
    <property type="term" value="C:plasma membrane"/>
    <property type="evidence" value="ECO:0007669"/>
    <property type="project" value="TreeGrafter"/>
</dbReference>
<proteinExistence type="evidence at transcript level"/>
<feature type="transmembrane region" description="Helical" evidence="7">
    <location>
        <begin position="249"/>
        <end position="267"/>
    </location>
</feature>
<dbReference type="InterPro" id="IPR043216">
    <property type="entry name" value="PAP-like"/>
</dbReference>
<evidence type="ECO:0000256" key="4">
    <source>
        <dbReference type="ARBA" id="ARBA00022989"/>
    </source>
</evidence>
<dbReference type="AlphaFoldDB" id="L7MKA4"/>
<dbReference type="EMBL" id="GACK01001321">
    <property type="protein sequence ID" value="JAA63713.1"/>
    <property type="molecule type" value="mRNA"/>
</dbReference>
<sequence length="307" mass="34073">SHRDAERLKECETSERPSSRGAMTASPMAAAESPNDVVGRGKQRVFVDYHSITMPTGKRIMKRVFTYSLILGLLAICVASMRGALMPKTLPGFRCDDPHIRHPFRGDTVTLTQILALVIVLPGPLLFLVEQWADGPVRWPLVRSALRHYVLGLELVSVAIEVVKSLVTKPRPHFLDSCRPDWDKLDCSQGLVTQYQCANEEAYALVDMYKSFPSGHSALGFYLFTFVAAYCAVRLPSLTSRWSRGGCRLLQLCLFVLACACAASRIYDRRHHPVDVVTGGLLGVLGGLATVRWFVSSSRHRIESKAQ</sequence>
<reference evidence="9" key="2">
    <citation type="journal article" date="2015" name="J. Proteomics">
        <title>Sexual differences in the sialomes of the zebra tick, Rhipicephalus pulchellus.</title>
        <authorList>
            <person name="Tan A.W."/>
            <person name="Francischetti I.M."/>
            <person name="Slovak M."/>
            <person name="Kini R.M."/>
            <person name="Ribeiro J.M."/>
        </authorList>
    </citation>
    <scope>NUCLEOTIDE SEQUENCE</scope>
    <source>
        <tissue evidence="9">Salivary gland</tissue>
    </source>
</reference>
<feature type="transmembrane region" description="Helical" evidence="7">
    <location>
        <begin position="149"/>
        <end position="167"/>
    </location>
</feature>
<evidence type="ECO:0000313" key="9">
    <source>
        <dbReference type="EMBL" id="JAA63713.1"/>
    </source>
</evidence>
<dbReference type="InterPro" id="IPR036938">
    <property type="entry name" value="PAP2/HPO_sf"/>
</dbReference>
<dbReference type="PANTHER" id="PTHR10165:SF103">
    <property type="entry name" value="PHOSPHOLIPID PHOSPHATASE HOMOLOG 1.2 HOMOLOG"/>
    <property type="match status" value="1"/>
</dbReference>
<feature type="transmembrane region" description="Helical" evidence="7">
    <location>
        <begin position="273"/>
        <end position="295"/>
    </location>
</feature>
<dbReference type="SMART" id="SM00014">
    <property type="entry name" value="acidPPc"/>
    <property type="match status" value="1"/>
</dbReference>
<accession>L7MKA4</accession>
<name>L7MKA4_RHIPC</name>
<dbReference type="GO" id="GO:0006644">
    <property type="term" value="P:phospholipid metabolic process"/>
    <property type="evidence" value="ECO:0007669"/>
    <property type="project" value="InterPro"/>
</dbReference>
<reference evidence="9" key="1">
    <citation type="submission" date="2012-11" db="EMBL/GenBank/DDBJ databases">
        <authorList>
            <person name="Lucero-Rivera Y.E."/>
            <person name="Tovar-Ramirez D."/>
        </authorList>
    </citation>
    <scope>NUCLEOTIDE SEQUENCE</scope>
    <source>
        <tissue evidence="9">Salivary gland</tissue>
    </source>
</reference>
<evidence type="ECO:0000256" key="2">
    <source>
        <dbReference type="ARBA" id="ARBA00008816"/>
    </source>
</evidence>
<evidence type="ECO:0000256" key="1">
    <source>
        <dbReference type="ARBA" id="ARBA00004141"/>
    </source>
</evidence>
<feature type="domain" description="Phosphatidic acid phosphatase type 2/haloperoxidase" evidence="8">
    <location>
        <begin position="146"/>
        <end position="291"/>
    </location>
</feature>
<dbReference type="GO" id="GO:0046839">
    <property type="term" value="P:phospholipid dephosphorylation"/>
    <property type="evidence" value="ECO:0007669"/>
    <property type="project" value="TreeGrafter"/>
</dbReference>
<protein>
    <submittedName>
        <fullName evidence="9">Putative lipid phosphate phosphatase</fullName>
    </submittedName>
</protein>
<dbReference type="SUPFAM" id="SSF48317">
    <property type="entry name" value="Acid phosphatase/Vanadium-dependent haloperoxidase"/>
    <property type="match status" value="1"/>
</dbReference>
<dbReference type="GO" id="GO:0007165">
    <property type="term" value="P:signal transduction"/>
    <property type="evidence" value="ECO:0007669"/>
    <property type="project" value="TreeGrafter"/>
</dbReference>
<evidence type="ECO:0000259" key="8">
    <source>
        <dbReference type="SMART" id="SM00014"/>
    </source>
</evidence>